<dbReference type="EMBL" id="NDHI03003400">
    <property type="protein sequence ID" value="PNJ64702.1"/>
    <property type="molecule type" value="Genomic_DNA"/>
</dbReference>
<dbReference type="PANTHER" id="PTHR19368:SF6">
    <property type="entry name" value="PROTEIN FAM9C"/>
    <property type="match status" value="1"/>
</dbReference>
<dbReference type="AlphaFoldDB" id="A0A2J8W4K1"/>
<dbReference type="HOGENOM" id="CLU_083208_2_0_1"/>
<dbReference type="Pfam" id="PF04803">
    <property type="entry name" value="Cor1"/>
    <property type="match status" value="1"/>
</dbReference>
<feature type="region of interest" description="Disordered" evidence="3">
    <location>
        <begin position="129"/>
        <end position="166"/>
    </location>
</feature>
<feature type="compositionally biased region" description="Basic and acidic residues" evidence="3">
    <location>
        <begin position="152"/>
        <end position="166"/>
    </location>
</feature>
<accession>H2PUX5</accession>
<dbReference type="eggNOG" id="ENOG502R11H">
    <property type="taxonomic scope" value="Eukaryota"/>
</dbReference>
<dbReference type="InterPro" id="IPR051443">
    <property type="entry name" value="XLR/SYCP3"/>
</dbReference>
<dbReference type="GeneTree" id="ENSGT01040000240965"/>
<feature type="compositionally biased region" description="Acidic residues" evidence="3">
    <location>
        <begin position="129"/>
        <end position="142"/>
    </location>
</feature>
<keyword evidence="2" id="KW-0175">Coiled coil</keyword>
<protein>
    <submittedName>
        <fullName evidence="5">FAM9C isoform 3</fullName>
    </submittedName>
    <submittedName>
        <fullName evidence="6">FAM9C isoform 4</fullName>
    </submittedName>
    <submittedName>
        <fullName evidence="7">Family with sequence similarity 9 member C</fullName>
    </submittedName>
</protein>
<feature type="region of interest" description="Disordered" evidence="3">
    <location>
        <begin position="20"/>
        <end position="63"/>
    </location>
</feature>
<sequence>MATKDQLEVQVMAAQEMELAGKDPVSYEHEERKPVTETKEGDVTDEHMERGSFAETDEHTGVDTKELEDIAADVKEDLAAKRKRIEKVAKACSEIKNRIKNVLRTTQLKRQKRDYRISLKLPNVLEEFITDEQKDEEGEGEKEEQIKIFQEQQKRWQQDGKGTERD</sequence>
<evidence type="ECO:0000256" key="1">
    <source>
        <dbReference type="ARBA" id="ARBA00010283"/>
    </source>
</evidence>
<evidence type="ECO:0000313" key="6">
    <source>
        <dbReference type="EMBL" id="PNJ64703.1"/>
    </source>
</evidence>
<dbReference type="Ensembl" id="ENSPPYT00000023473.2">
    <property type="protein sequence ID" value="ENSPPYP00000022515.2"/>
    <property type="gene ID" value="ENSPPYG00000020128.2"/>
</dbReference>
<dbReference type="Proteomes" id="UP000001595">
    <property type="component" value="Chromosome X"/>
</dbReference>
<dbReference type="STRING" id="9601.ENSPPYP00000022515"/>
<keyword evidence="8" id="KW-1185">Reference proteome</keyword>
<organism evidence="6">
    <name type="scientific">Pongo abelii</name>
    <name type="common">Sumatran orangutan</name>
    <name type="synonym">Pongo pygmaeus abelii</name>
    <dbReference type="NCBI Taxonomy" id="9601"/>
    <lineage>
        <taxon>Eukaryota</taxon>
        <taxon>Metazoa</taxon>
        <taxon>Chordata</taxon>
        <taxon>Craniata</taxon>
        <taxon>Vertebrata</taxon>
        <taxon>Euteleostomi</taxon>
        <taxon>Mammalia</taxon>
        <taxon>Eutheria</taxon>
        <taxon>Euarchontoglires</taxon>
        <taxon>Primates</taxon>
        <taxon>Haplorrhini</taxon>
        <taxon>Catarrhini</taxon>
        <taxon>Hominidae</taxon>
        <taxon>Pongo</taxon>
    </lineage>
</organism>
<dbReference type="InterPro" id="IPR006888">
    <property type="entry name" value="XLR/SYCP3/FAM9_dom"/>
</dbReference>
<evidence type="ECO:0000313" key="5">
    <source>
        <dbReference type="EMBL" id="PNJ64702.1"/>
    </source>
</evidence>
<dbReference type="GO" id="GO:0051321">
    <property type="term" value="P:meiotic cell cycle"/>
    <property type="evidence" value="ECO:0007669"/>
    <property type="project" value="TreeGrafter"/>
</dbReference>
<dbReference type="OMA" id="KHDYRIS"/>
<feature type="domain" description="XLR/SYCP3/FAM9" evidence="4">
    <location>
        <begin position="77"/>
        <end position="158"/>
    </location>
</feature>
<feature type="coiled-coil region" evidence="2">
    <location>
        <begin position="64"/>
        <end position="91"/>
    </location>
</feature>
<gene>
    <name evidence="7" type="primary">FAM9C</name>
    <name evidence="6" type="ORF">CR201_G0013361</name>
</gene>
<comment type="similarity">
    <text evidence="1">Belongs to the XLR/SYCP3 family.</text>
</comment>
<reference evidence="7 8" key="1">
    <citation type="submission" date="2008-02" db="EMBL/GenBank/DDBJ databases">
        <title>A 6x draft sequence assembly of the Pongo pygmaeus abelii genome.</title>
        <authorList>
            <person name="Wilson R.K."/>
            <person name="Mardis E."/>
        </authorList>
    </citation>
    <scope>NUCLEOTIDE SEQUENCE [LARGE SCALE GENOMIC DNA]</scope>
</reference>
<evidence type="ECO:0000256" key="2">
    <source>
        <dbReference type="SAM" id="Coils"/>
    </source>
</evidence>
<dbReference type="GO" id="GO:0000795">
    <property type="term" value="C:synaptonemal complex"/>
    <property type="evidence" value="ECO:0007669"/>
    <property type="project" value="TreeGrafter"/>
</dbReference>
<evidence type="ECO:0000256" key="3">
    <source>
        <dbReference type="SAM" id="MobiDB-lite"/>
    </source>
</evidence>
<accession>A0A2J8W4K1</accession>
<dbReference type="PANTHER" id="PTHR19368">
    <property type="entry name" value="XLR/SCP3/FAM9"/>
    <property type="match status" value="1"/>
</dbReference>
<name>A0A2J8W4K1_PONAB</name>
<evidence type="ECO:0000259" key="4">
    <source>
        <dbReference type="Pfam" id="PF04803"/>
    </source>
</evidence>
<reference evidence="7" key="3">
    <citation type="submission" date="2025-05" db="UniProtKB">
        <authorList>
            <consortium name="Ensembl"/>
        </authorList>
    </citation>
    <scope>IDENTIFICATION</scope>
</reference>
<evidence type="ECO:0000313" key="7">
    <source>
        <dbReference type="Ensembl" id="ENSPPYP00000022515.2"/>
    </source>
</evidence>
<dbReference type="EMBL" id="NDHI03003400">
    <property type="protein sequence ID" value="PNJ64703.1"/>
    <property type="molecule type" value="Genomic_DNA"/>
</dbReference>
<proteinExistence type="inferred from homology"/>
<dbReference type="GO" id="GO:0007286">
    <property type="term" value="P:spermatid development"/>
    <property type="evidence" value="ECO:0007669"/>
    <property type="project" value="TreeGrafter"/>
</dbReference>
<evidence type="ECO:0000313" key="8">
    <source>
        <dbReference type="Proteomes" id="UP000001595"/>
    </source>
</evidence>
<reference evidence="6" key="2">
    <citation type="submission" date="2017-12" db="EMBL/GenBank/DDBJ databases">
        <title>High-resolution comparative analysis of great ape genomes.</title>
        <authorList>
            <person name="Pollen A."/>
            <person name="Hastie A."/>
            <person name="Hormozdiari F."/>
            <person name="Dougherty M."/>
            <person name="Liu R."/>
            <person name="Chaisson M."/>
            <person name="Hoppe E."/>
            <person name="Hill C."/>
            <person name="Pang A."/>
            <person name="Hillier L."/>
            <person name="Baker C."/>
            <person name="Armstrong J."/>
            <person name="Shendure J."/>
            <person name="Paten B."/>
            <person name="Wilson R."/>
            <person name="Chao H."/>
            <person name="Schneider V."/>
            <person name="Ventura M."/>
            <person name="Kronenberg Z."/>
            <person name="Murali S."/>
            <person name="Gordon D."/>
            <person name="Cantsilieris S."/>
            <person name="Munson K."/>
            <person name="Nelson B."/>
            <person name="Raja A."/>
            <person name="Underwood J."/>
            <person name="Diekhans M."/>
            <person name="Fiddes I."/>
            <person name="Haussler D."/>
            <person name="Eichler E."/>
        </authorList>
    </citation>
    <scope>NUCLEOTIDE SEQUENCE [LARGE SCALE GENOMIC DNA]</scope>
    <source>
        <strain evidence="6">Susie</strain>
    </source>
</reference>